<protein>
    <recommendedName>
        <fullName evidence="3">phosphoserine phosphatase</fullName>
        <ecNumber evidence="3">3.1.3.3</ecNumber>
    </recommendedName>
</protein>
<dbReference type="SUPFAM" id="SSF56784">
    <property type="entry name" value="HAD-like"/>
    <property type="match status" value="1"/>
</dbReference>
<evidence type="ECO:0000313" key="11">
    <source>
        <dbReference type="EMBL" id="CDR33121.1"/>
    </source>
</evidence>
<evidence type="ECO:0000256" key="7">
    <source>
        <dbReference type="ARBA" id="ARBA00022842"/>
    </source>
</evidence>
<gene>
    <name evidence="11" type="ORF">CSEC_0282</name>
</gene>
<evidence type="ECO:0000256" key="2">
    <source>
        <dbReference type="ARBA" id="ARBA00005135"/>
    </source>
</evidence>
<evidence type="ECO:0000256" key="4">
    <source>
        <dbReference type="ARBA" id="ARBA00022605"/>
    </source>
</evidence>
<dbReference type="InterPro" id="IPR050582">
    <property type="entry name" value="HAD-like_SerB"/>
</dbReference>
<evidence type="ECO:0000256" key="9">
    <source>
        <dbReference type="ARBA" id="ARBA00048138"/>
    </source>
</evidence>
<dbReference type="EMBL" id="CCEJ010000001">
    <property type="protein sequence ID" value="CDR33121.1"/>
    <property type="molecule type" value="Genomic_DNA"/>
</dbReference>
<keyword evidence="4" id="KW-0028">Amino-acid biosynthesis</keyword>
<evidence type="ECO:0000256" key="1">
    <source>
        <dbReference type="ARBA" id="ARBA00001946"/>
    </source>
</evidence>
<comment type="catalytic activity">
    <reaction evidence="10">
        <text>O-phospho-D-serine + H2O = D-serine + phosphate</text>
        <dbReference type="Rhea" id="RHEA:24873"/>
        <dbReference type="ChEBI" id="CHEBI:15377"/>
        <dbReference type="ChEBI" id="CHEBI:35247"/>
        <dbReference type="ChEBI" id="CHEBI:43474"/>
        <dbReference type="ChEBI" id="CHEBI:58680"/>
        <dbReference type="EC" id="3.1.3.3"/>
    </reaction>
</comment>
<keyword evidence="5" id="KW-0479">Metal-binding</keyword>
<dbReference type="InterPro" id="IPR023214">
    <property type="entry name" value="HAD_sf"/>
</dbReference>
<keyword evidence="8" id="KW-0718">Serine biosynthesis</keyword>
<keyword evidence="12" id="KW-1185">Reference proteome</keyword>
<keyword evidence="6" id="KW-0378">Hydrolase</keyword>
<comment type="catalytic activity">
    <reaction evidence="9">
        <text>O-phospho-L-serine + H2O = L-serine + phosphate</text>
        <dbReference type="Rhea" id="RHEA:21208"/>
        <dbReference type="ChEBI" id="CHEBI:15377"/>
        <dbReference type="ChEBI" id="CHEBI:33384"/>
        <dbReference type="ChEBI" id="CHEBI:43474"/>
        <dbReference type="ChEBI" id="CHEBI:57524"/>
        <dbReference type="EC" id="3.1.3.3"/>
    </reaction>
</comment>
<comment type="caution">
    <text evidence="11">The sequence shown here is derived from an EMBL/GenBank/DDBJ whole genome shotgun (WGS) entry which is preliminary data.</text>
</comment>
<dbReference type="STRING" id="1437425.CSEC_0282"/>
<evidence type="ECO:0000313" key="12">
    <source>
        <dbReference type="Proteomes" id="UP000031552"/>
    </source>
</evidence>
<dbReference type="Pfam" id="PF12710">
    <property type="entry name" value="HAD"/>
    <property type="match status" value="1"/>
</dbReference>
<dbReference type="InterPro" id="IPR036412">
    <property type="entry name" value="HAD-like_sf"/>
</dbReference>
<dbReference type="Gene3D" id="3.40.50.1000">
    <property type="entry name" value="HAD superfamily/HAD-like"/>
    <property type="match status" value="1"/>
</dbReference>
<accession>A0A090CY36</accession>
<evidence type="ECO:0000256" key="10">
    <source>
        <dbReference type="ARBA" id="ARBA00048523"/>
    </source>
</evidence>
<reference evidence="11" key="1">
    <citation type="submission" date="2013-12" db="EMBL/GenBank/DDBJ databases">
        <authorList>
            <person name="Linke B."/>
        </authorList>
    </citation>
    <scope>NUCLEOTIDE SEQUENCE [LARGE SCALE GENOMIC DNA]</scope>
    <source>
        <strain evidence="11">CRIB-18</strain>
    </source>
</reference>
<keyword evidence="7" id="KW-0460">Magnesium</keyword>
<comment type="pathway">
    <text evidence="2">Amino-acid biosynthesis; L-serine biosynthesis; L-serine from 3-phospho-D-glycerate: step 3/3.</text>
</comment>
<evidence type="ECO:0000256" key="5">
    <source>
        <dbReference type="ARBA" id="ARBA00022723"/>
    </source>
</evidence>
<evidence type="ECO:0000256" key="8">
    <source>
        <dbReference type="ARBA" id="ARBA00023299"/>
    </source>
</evidence>
<name>A0A090CY36_9BACT</name>
<dbReference type="AlphaFoldDB" id="A0A090CY36"/>
<dbReference type="GO" id="GO:0005737">
    <property type="term" value="C:cytoplasm"/>
    <property type="evidence" value="ECO:0007669"/>
    <property type="project" value="TreeGrafter"/>
</dbReference>
<dbReference type="eggNOG" id="COG0560">
    <property type="taxonomic scope" value="Bacteria"/>
</dbReference>
<dbReference type="GO" id="GO:0000287">
    <property type="term" value="F:magnesium ion binding"/>
    <property type="evidence" value="ECO:0007669"/>
    <property type="project" value="TreeGrafter"/>
</dbReference>
<evidence type="ECO:0000256" key="6">
    <source>
        <dbReference type="ARBA" id="ARBA00022801"/>
    </source>
</evidence>
<proteinExistence type="predicted"/>
<comment type="cofactor">
    <cofactor evidence="1">
        <name>Mg(2+)</name>
        <dbReference type="ChEBI" id="CHEBI:18420"/>
    </cofactor>
</comment>
<dbReference type="GO" id="GO:0036424">
    <property type="term" value="F:L-phosphoserine phosphatase activity"/>
    <property type="evidence" value="ECO:0007669"/>
    <property type="project" value="TreeGrafter"/>
</dbReference>
<sequence length="334" mass="38538">MKANKTTFLVFIFLILSFQNILRGEADPLPSWNQGLIKDSIIQFVKETTDPKNENFIPVAERIAVFDQDGTLWVEQPIYTQVFFALDAIKAMALGHPEWKHEEPFKSILENNLEVLKNFKEQEVSKLIAATHSGLSVNRFKKKVRHWLNEAIHPHFKKPFTELVYQPMLEVIQYLKDANFKVYIVSGGGQEFMRAYAEKVYGIPPEQIIGTAGKVKYEYENGEPILKKLPEVLFVDDKTGKPEAINLMIGRKPYAAFGNSIGDKEMLEWTNSGPNKRLMLLVHHDDPIREYAYGPNSKIGTFPEPLMEEANQKKWHVVSMRKDWKIIFPFEKNP</sequence>
<reference evidence="11" key="2">
    <citation type="submission" date="2014-09" db="EMBL/GenBank/DDBJ databases">
        <title>Criblamydia sequanensis harbors a mega-plasmid encoding arsenite resistance.</title>
        <authorList>
            <person name="Bertelli C."/>
            <person name="Goesmann A."/>
            <person name="Greub G."/>
        </authorList>
    </citation>
    <scope>NUCLEOTIDE SEQUENCE [LARGE SCALE GENOMIC DNA]</scope>
    <source>
        <strain evidence="11">CRIB-18</strain>
    </source>
</reference>
<dbReference type="GO" id="GO:0006564">
    <property type="term" value="P:L-serine biosynthetic process"/>
    <property type="evidence" value="ECO:0007669"/>
    <property type="project" value="UniProtKB-KW"/>
</dbReference>
<dbReference type="PANTHER" id="PTHR43344:SF2">
    <property type="entry name" value="PHOSPHOSERINE PHOSPHATASE"/>
    <property type="match status" value="1"/>
</dbReference>
<organism evidence="11 12">
    <name type="scientific">Candidatus Criblamydia sequanensis CRIB-18</name>
    <dbReference type="NCBI Taxonomy" id="1437425"/>
    <lineage>
        <taxon>Bacteria</taxon>
        <taxon>Pseudomonadati</taxon>
        <taxon>Chlamydiota</taxon>
        <taxon>Chlamydiia</taxon>
        <taxon>Parachlamydiales</taxon>
        <taxon>Candidatus Criblamydiaceae</taxon>
        <taxon>Candidatus Criblamydia</taxon>
    </lineage>
</organism>
<dbReference type="EC" id="3.1.3.3" evidence="3"/>
<dbReference type="RefSeq" id="WP_237559191.1">
    <property type="nucleotide sequence ID" value="NZ_CCEJ010000001.1"/>
</dbReference>
<evidence type="ECO:0000256" key="3">
    <source>
        <dbReference type="ARBA" id="ARBA00012640"/>
    </source>
</evidence>
<dbReference type="PANTHER" id="PTHR43344">
    <property type="entry name" value="PHOSPHOSERINE PHOSPHATASE"/>
    <property type="match status" value="1"/>
</dbReference>
<dbReference type="Proteomes" id="UP000031552">
    <property type="component" value="Unassembled WGS sequence"/>
</dbReference>